<dbReference type="InterPro" id="IPR011990">
    <property type="entry name" value="TPR-like_helical_dom_sf"/>
</dbReference>
<reference evidence="3" key="1">
    <citation type="submission" date="2023-03" db="EMBL/GenBank/DDBJ databases">
        <title>Massive genome expansion in bonnet fungi (Mycena s.s.) driven by repeated elements and novel gene families across ecological guilds.</title>
        <authorList>
            <consortium name="Lawrence Berkeley National Laboratory"/>
            <person name="Harder C.B."/>
            <person name="Miyauchi S."/>
            <person name="Viragh M."/>
            <person name="Kuo A."/>
            <person name="Thoen E."/>
            <person name="Andreopoulos B."/>
            <person name="Lu D."/>
            <person name="Skrede I."/>
            <person name="Drula E."/>
            <person name="Henrissat B."/>
            <person name="Morin E."/>
            <person name="Kohler A."/>
            <person name="Barry K."/>
            <person name="LaButti K."/>
            <person name="Morin E."/>
            <person name="Salamov A."/>
            <person name="Lipzen A."/>
            <person name="Mereny Z."/>
            <person name="Hegedus B."/>
            <person name="Baldrian P."/>
            <person name="Stursova M."/>
            <person name="Weitz H."/>
            <person name="Taylor A."/>
            <person name="Grigoriev I.V."/>
            <person name="Nagy L.G."/>
            <person name="Martin F."/>
            <person name="Kauserud H."/>
        </authorList>
    </citation>
    <scope>NUCLEOTIDE SEQUENCE</scope>
    <source>
        <strain evidence="3">CBHHK188m</strain>
    </source>
</reference>
<feature type="domain" description="T6SS Phospholipase effector Tle1-like catalytic" evidence="2">
    <location>
        <begin position="98"/>
        <end position="361"/>
    </location>
</feature>
<proteinExistence type="predicted"/>
<dbReference type="Gene3D" id="1.25.40.10">
    <property type="entry name" value="Tetratricopeptide repeat domain"/>
    <property type="match status" value="4"/>
</dbReference>
<dbReference type="AlphaFoldDB" id="A0AAD7P2V8"/>
<dbReference type="SMART" id="SM00028">
    <property type="entry name" value="TPR"/>
    <property type="match status" value="6"/>
</dbReference>
<feature type="compositionally biased region" description="Polar residues" evidence="1">
    <location>
        <begin position="1"/>
        <end position="12"/>
    </location>
</feature>
<evidence type="ECO:0000313" key="4">
    <source>
        <dbReference type="Proteomes" id="UP001215280"/>
    </source>
</evidence>
<dbReference type="Pfam" id="PF13374">
    <property type="entry name" value="TPR_10"/>
    <property type="match status" value="2"/>
</dbReference>
<feature type="compositionally biased region" description="Low complexity" evidence="1">
    <location>
        <begin position="13"/>
        <end position="23"/>
    </location>
</feature>
<dbReference type="InterPro" id="IPR018712">
    <property type="entry name" value="Tle1-like_cat"/>
</dbReference>
<accession>A0AAD7P2V8</accession>
<sequence>MSMEAETTQDAITSSTEAATSAEDVVDTEIGRHNEKTALREAHTDKTKHRDEEPKPPPRKCGCTCKISCNCRCTCSCRDHCVCRLSPWDGQCGTRVSRNLVVSTDGTSNQFGIRNTNVVELHSRVLTDTADQNKYYNCGIGTYVPYENQTSWKYWRQRLGNGLDLAFALNFKDIILKAYRWLSQTYKSGDKIYFFGFSRGAYQVRTLAGMIETVGLIDTGNEELVPFAYEFYLERHKGVVTKEATEIAAKFKKTFSRDVRVHFVGVWDTVSSVGVFRGKPLPLTSSAGHICTFRHALALDERRVKFLPEYVEGGSSTFSTTGAGIDVKEVWFAGTHSDIGGGVKKNLDLNSSSVPLLWMENEATAAGLRLKPRDGGGVWKVEDLRKDDVHESLTDSWKPLEYLPLTRLSFQTPDETTATPHLGSGRIIVPGQRIHISVAFKSKDYRPRANFLRESSIKWDSFIGKEFGRDDFEWARSFGDEVEMDLFDGSFTFEAFQKLRNLWAQGEQETQDGTEHLGSQASTYGSESYWIERLAFMVLSGQLAANYLSELEPTSPDKTVKQVHAAVELFEKLQTHRPHTFDADVAALLEREARLLVGLGQKTDALQTYRKAEILRRKLATEEKTRTADIGNLARCLENIFWRCSDLGMFNEALVSIEETVKLRRLIRSRDEAISNSAALGYSLNSLGNALSNVKRHDALRVDEEAVELRHKLAETDPNLTKDLAQSSHNLGVDLSKVKGEAVQLHRKLTETNPNAAKGLAESLHNLGVELSRLGRHEDALRANEEAVEIRRKLAETDPNVIKHLSNSLHNLGVEFSRLGRHEDALRADEEAVDIWRKLAETDTTATGALASSLYEQAYDLRVIGRHKDALRACEEAIEIHRKLAETDNTVTGDLATSLYDQAYNLRVIGRHEDALRADEEAAGLRRNLMQAGASVEEDLGRSLENVVLNLNAIGRHEDAVRTGEEAVALYEKLPDSTARSGHVANTLKHLAVYLHAVGHHEDTLRADEKGAEMHHKLRKTDPSLTARSFHVLAEDFHTIGLHEDALRAEEEAVELYREITTQSTHRPALLRERITSLELFAKILRALGRAEDAARTDAEVASLERGPVDVAVDPSPSLSPIRGNREQAAQGEPSNEGAGNRSSSQA</sequence>
<keyword evidence="4" id="KW-1185">Reference proteome</keyword>
<feature type="region of interest" description="Disordered" evidence="1">
    <location>
        <begin position="1101"/>
        <end position="1147"/>
    </location>
</feature>
<evidence type="ECO:0000313" key="3">
    <source>
        <dbReference type="EMBL" id="KAJ7785342.1"/>
    </source>
</evidence>
<dbReference type="InterPro" id="IPR019734">
    <property type="entry name" value="TPR_rpt"/>
</dbReference>
<dbReference type="Pfam" id="PF09994">
    <property type="entry name" value="T6SS_Tle1-like_cat"/>
    <property type="match status" value="1"/>
</dbReference>
<gene>
    <name evidence="3" type="ORF">DFH07DRAFT_7752</name>
</gene>
<dbReference type="Proteomes" id="UP001215280">
    <property type="component" value="Unassembled WGS sequence"/>
</dbReference>
<evidence type="ECO:0000256" key="1">
    <source>
        <dbReference type="SAM" id="MobiDB-lite"/>
    </source>
</evidence>
<dbReference type="PANTHER" id="PTHR33840">
    <property type="match status" value="1"/>
</dbReference>
<organism evidence="3 4">
    <name type="scientific">Mycena maculata</name>
    <dbReference type="NCBI Taxonomy" id="230809"/>
    <lineage>
        <taxon>Eukaryota</taxon>
        <taxon>Fungi</taxon>
        <taxon>Dikarya</taxon>
        <taxon>Basidiomycota</taxon>
        <taxon>Agaricomycotina</taxon>
        <taxon>Agaricomycetes</taxon>
        <taxon>Agaricomycetidae</taxon>
        <taxon>Agaricales</taxon>
        <taxon>Marasmiineae</taxon>
        <taxon>Mycenaceae</taxon>
        <taxon>Mycena</taxon>
    </lineage>
</organism>
<name>A0AAD7P2V8_9AGAR</name>
<feature type="compositionally biased region" description="Basic and acidic residues" evidence="1">
    <location>
        <begin position="29"/>
        <end position="56"/>
    </location>
</feature>
<comment type="caution">
    <text evidence="3">The sequence shown here is derived from an EMBL/GenBank/DDBJ whole genome shotgun (WGS) entry which is preliminary data.</text>
</comment>
<protein>
    <recommendedName>
        <fullName evidence="2">T6SS Phospholipase effector Tle1-like catalytic domain-containing protein</fullName>
    </recommendedName>
</protein>
<dbReference type="SUPFAM" id="SSF48452">
    <property type="entry name" value="TPR-like"/>
    <property type="match status" value="4"/>
</dbReference>
<evidence type="ECO:0000259" key="2">
    <source>
        <dbReference type="Pfam" id="PF09994"/>
    </source>
</evidence>
<feature type="region of interest" description="Disordered" evidence="1">
    <location>
        <begin position="1"/>
        <end position="57"/>
    </location>
</feature>
<dbReference type="PANTHER" id="PTHR33840:SF2">
    <property type="entry name" value="TLE1 PHOSPHOLIPASE DOMAIN-CONTAINING PROTEIN"/>
    <property type="match status" value="1"/>
</dbReference>
<dbReference type="EMBL" id="JARJLG010000001">
    <property type="protein sequence ID" value="KAJ7785342.1"/>
    <property type="molecule type" value="Genomic_DNA"/>
</dbReference>